<evidence type="ECO:0000256" key="4">
    <source>
        <dbReference type="ARBA" id="ARBA00023163"/>
    </source>
</evidence>
<dbReference type="RefSeq" id="WP_317635781.1">
    <property type="nucleotide sequence ID" value="NZ_AP026802.1"/>
</dbReference>
<dbReference type="KEGG" id="xap:XA3_02860"/>
<comment type="similarity">
    <text evidence="1">Belongs to the BlaI transcriptional regulatory family.</text>
</comment>
<protein>
    <submittedName>
        <fullName evidence="5">Transcriptional regulator</fullName>
    </submittedName>
</protein>
<dbReference type="InterPro" id="IPR036388">
    <property type="entry name" value="WH-like_DNA-bd_sf"/>
</dbReference>
<dbReference type="Pfam" id="PF03965">
    <property type="entry name" value="Penicillinase_R"/>
    <property type="match status" value="1"/>
</dbReference>
<dbReference type="GO" id="GO:0045892">
    <property type="term" value="P:negative regulation of DNA-templated transcription"/>
    <property type="evidence" value="ECO:0007669"/>
    <property type="project" value="InterPro"/>
</dbReference>
<proteinExistence type="inferred from homology"/>
<dbReference type="EMBL" id="AP026802">
    <property type="protein sequence ID" value="BDR57845.1"/>
    <property type="molecule type" value="Genomic_DNA"/>
</dbReference>
<dbReference type="SUPFAM" id="SSF46785">
    <property type="entry name" value="Winged helix' DNA-binding domain"/>
    <property type="match status" value="1"/>
</dbReference>
<dbReference type="PIRSF" id="PIRSF019455">
    <property type="entry name" value="CopR_AtkY"/>
    <property type="match status" value="1"/>
</dbReference>
<dbReference type="InterPro" id="IPR005650">
    <property type="entry name" value="BlaI_family"/>
</dbReference>
<dbReference type="NCBIfam" id="TIGR02698">
    <property type="entry name" value="CopY_TcrY"/>
    <property type="match status" value="1"/>
</dbReference>
<keyword evidence="6" id="KW-1185">Reference proteome</keyword>
<evidence type="ECO:0000313" key="6">
    <source>
        <dbReference type="Proteomes" id="UP001321861"/>
    </source>
</evidence>
<dbReference type="InterPro" id="IPR014071">
    <property type="entry name" value="Cu_transp_CopY/TcrY"/>
</dbReference>
<sequence length="146" mass="16763">MKNKVSEDGISPAEWEVMRIIWTLGPVKTNTVIQVMNDKMNWQASTTKTFLARLKKKGFLTSKKEGREFCYQASIDENKAINEAVSRLFSNICEMCVGNTVNQLLENLELSRRDIEKMQDTLAEKLKTAPEKIDCNCLPDEYCHHC</sequence>
<dbReference type="AlphaFoldDB" id="A0AAU9D6B8"/>
<evidence type="ECO:0000313" key="5">
    <source>
        <dbReference type="EMBL" id="BDR57845.1"/>
    </source>
</evidence>
<evidence type="ECO:0000256" key="1">
    <source>
        <dbReference type="ARBA" id="ARBA00011046"/>
    </source>
</evidence>
<evidence type="ECO:0000256" key="3">
    <source>
        <dbReference type="ARBA" id="ARBA00023125"/>
    </source>
</evidence>
<organism evidence="5 6">
    <name type="scientific">Xylocopilactobacillus apicola</name>
    <dbReference type="NCBI Taxonomy" id="2932184"/>
    <lineage>
        <taxon>Bacteria</taxon>
        <taxon>Bacillati</taxon>
        <taxon>Bacillota</taxon>
        <taxon>Bacilli</taxon>
        <taxon>Lactobacillales</taxon>
        <taxon>Lactobacillaceae</taxon>
        <taxon>Xylocopilactobacillus</taxon>
    </lineage>
</organism>
<keyword evidence="3" id="KW-0238">DNA-binding</keyword>
<dbReference type="GO" id="GO:0003677">
    <property type="term" value="F:DNA binding"/>
    <property type="evidence" value="ECO:0007669"/>
    <property type="project" value="UniProtKB-KW"/>
</dbReference>
<dbReference type="Gene3D" id="1.10.10.10">
    <property type="entry name" value="Winged helix-like DNA-binding domain superfamily/Winged helix DNA-binding domain"/>
    <property type="match status" value="1"/>
</dbReference>
<accession>A0AAU9D6B8</accession>
<keyword evidence="2" id="KW-0805">Transcription regulation</keyword>
<reference evidence="5 6" key="1">
    <citation type="journal article" date="2023" name="Microbiol. Spectr.">
        <title>Symbiosis of Carpenter Bees with Uncharacterized Lactic Acid Bacteria Showing NAD Auxotrophy.</title>
        <authorList>
            <person name="Kawasaki S."/>
            <person name="Ozawa K."/>
            <person name="Mori T."/>
            <person name="Yamamoto A."/>
            <person name="Ito M."/>
            <person name="Ohkuma M."/>
            <person name="Sakamoto M."/>
            <person name="Matsutani M."/>
        </authorList>
    </citation>
    <scope>NUCLEOTIDE SEQUENCE [LARGE SCALE GENOMIC DNA]</scope>
    <source>
        <strain evidence="5 6">XA3</strain>
    </source>
</reference>
<gene>
    <name evidence="5" type="ORF">XA3_02860</name>
</gene>
<name>A0AAU9D6B8_9LACO</name>
<dbReference type="InterPro" id="IPR036390">
    <property type="entry name" value="WH_DNA-bd_sf"/>
</dbReference>
<dbReference type="Proteomes" id="UP001321861">
    <property type="component" value="Chromosome"/>
</dbReference>
<evidence type="ECO:0000256" key="2">
    <source>
        <dbReference type="ARBA" id="ARBA00023015"/>
    </source>
</evidence>
<keyword evidence="4" id="KW-0804">Transcription</keyword>